<evidence type="ECO:0000256" key="1">
    <source>
        <dbReference type="ARBA" id="ARBA00022574"/>
    </source>
</evidence>
<sequence length="655" mass="73572">MDHAFTRRLCSREVNFHYPEQFSYQSYIDGDLLQRFRLEHELNGHTGCVNCLDWNQNGRLLASGSDDTNIILWDPFSHKALNTIQTGHHGNIFSVKFMPHTNDKVVATGAADCHVFIHDVNYSEKMNSYTCNSRVKRLVSSPASPDNLWSASEDGMIREFDIRQPARTGARVIIDLTQMCGPDAECKCLAINPIHTHLLAVGANDPYVRLYDRRMIRDAPQSPPQYGQKRKDNFHYSSHACASYFIPGHLRHKQKEYRRKMRYLCSTYVAFSPLGNELLVNIGGEQVYLFDIYNRQKALFQPSITTPNKSKKSSLKNGSIKLPMPSHGDCPHSSKGTNGISSTLPQIDLGDMAQKAAPTLSPEVERLKDKANELFGKQQFSAAIMVYNAAINLASKSSVLYGNRAAAYIKRAWDGDMYAALRDCNNALVYNTEHIKAHFRLVRCLFELHWLKEAQSCLAEFKQKYPSYAKSRACSALEKDIKSALKSPKKSDKDAHEEESFCEEEKLLQVQAYDYLQRYCGHCNTTTDIKEANFLGSAGQYIIAGSDDGSFFVWEKKTANLVRVMHADDSIVNCLQPHPFTCLLATSGIDYLVRLWSPMGGDACDDRTVLETENAAAANQKRMNTDPLETMLLSMGIRTVDSGEEPGDGIPCSTS</sequence>
<keyword evidence="1 3" id="KW-0853">WD repeat</keyword>
<gene>
    <name evidence="4" type="primary">Wdtc1</name>
</gene>
<dbReference type="GO" id="GO:0045717">
    <property type="term" value="P:negative regulation of fatty acid biosynthetic process"/>
    <property type="evidence" value="ECO:0007669"/>
    <property type="project" value="TreeGrafter"/>
</dbReference>
<dbReference type="InterPro" id="IPR001680">
    <property type="entry name" value="WD40_rpt"/>
</dbReference>
<organism evidence="4">
    <name type="scientific">Phallusia mammillata</name>
    <dbReference type="NCBI Taxonomy" id="59560"/>
    <lineage>
        <taxon>Eukaryota</taxon>
        <taxon>Metazoa</taxon>
        <taxon>Chordata</taxon>
        <taxon>Tunicata</taxon>
        <taxon>Ascidiacea</taxon>
        <taxon>Phlebobranchia</taxon>
        <taxon>Ascidiidae</taxon>
        <taxon>Phallusia</taxon>
    </lineage>
</organism>
<dbReference type="PANTHER" id="PTHR15574:SF40">
    <property type="entry name" value="WD AND TETRATRICOPEPTIDE REPEATS PROTEIN 1"/>
    <property type="match status" value="1"/>
</dbReference>
<dbReference type="InterPro" id="IPR045151">
    <property type="entry name" value="DCAF8"/>
</dbReference>
<dbReference type="Gene3D" id="2.130.10.10">
    <property type="entry name" value="YVTN repeat-like/Quinoprotein amine dehydrogenase"/>
    <property type="match status" value="2"/>
</dbReference>
<dbReference type="InterPro" id="IPR011990">
    <property type="entry name" value="TPR-like_helical_dom_sf"/>
</dbReference>
<dbReference type="GO" id="GO:0005737">
    <property type="term" value="C:cytoplasm"/>
    <property type="evidence" value="ECO:0007669"/>
    <property type="project" value="TreeGrafter"/>
</dbReference>
<dbReference type="Pfam" id="PF00400">
    <property type="entry name" value="WD40"/>
    <property type="match status" value="4"/>
</dbReference>
<dbReference type="PANTHER" id="PTHR15574">
    <property type="entry name" value="WD REPEAT DOMAIN-CONTAINING FAMILY"/>
    <property type="match status" value="1"/>
</dbReference>
<evidence type="ECO:0000256" key="2">
    <source>
        <dbReference type="ARBA" id="ARBA00022737"/>
    </source>
</evidence>
<dbReference type="AlphaFoldDB" id="A0A6F9DX44"/>
<dbReference type="GO" id="GO:0080008">
    <property type="term" value="C:Cul4-RING E3 ubiquitin ligase complex"/>
    <property type="evidence" value="ECO:0007669"/>
    <property type="project" value="TreeGrafter"/>
</dbReference>
<name>A0A6F9DX44_9ASCI</name>
<accession>A0A6F9DX44</accession>
<reference evidence="4" key="1">
    <citation type="submission" date="2020-04" db="EMBL/GenBank/DDBJ databases">
        <authorList>
            <person name="Neveu A P."/>
        </authorList>
    </citation>
    <scope>NUCLEOTIDE SEQUENCE</scope>
    <source>
        <tissue evidence="4">Whole embryo</tissue>
    </source>
</reference>
<evidence type="ECO:0000313" key="4">
    <source>
        <dbReference type="EMBL" id="CAB3267741.1"/>
    </source>
</evidence>
<dbReference type="SUPFAM" id="SSF48452">
    <property type="entry name" value="TPR-like"/>
    <property type="match status" value="1"/>
</dbReference>
<dbReference type="InterPro" id="IPR015943">
    <property type="entry name" value="WD40/YVTN_repeat-like_dom_sf"/>
</dbReference>
<protein>
    <submittedName>
        <fullName evidence="4">WD and tetratricopeptide repeats protein 1-like</fullName>
    </submittedName>
</protein>
<evidence type="ECO:0000256" key="3">
    <source>
        <dbReference type="PROSITE-ProRule" id="PRU00221"/>
    </source>
</evidence>
<dbReference type="SUPFAM" id="SSF50978">
    <property type="entry name" value="WD40 repeat-like"/>
    <property type="match status" value="1"/>
</dbReference>
<dbReference type="PROSITE" id="PS50082">
    <property type="entry name" value="WD_REPEATS_2"/>
    <property type="match status" value="1"/>
</dbReference>
<dbReference type="PROSITE" id="PS50294">
    <property type="entry name" value="WD_REPEATS_REGION"/>
    <property type="match status" value="1"/>
</dbReference>
<keyword evidence="2" id="KW-0677">Repeat</keyword>
<dbReference type="SMART" id="SM00320">
    <property type="entry name" value="WD40"/>
    <property type="match status" value="6"/>
</dbReference>
<dbReference type="Gene3D" id="1.25.40.10">
    <property type="entry name" value="Tetratricopeptide repeat domain"/>
    <property type="match status" value="1"/>
</dbReference>
<feature type="repeat" description="WD" evidence="3">
    <location>
        <begin position="42"/>
        <end position="83"/>
    </location>
</feature>
<dbReference type="EMBL" id="LR791879">
    <property type="protein sequence ID" value="CAB3267741.1"/>
    <property type="molecule type" value="mRNA"/>
</dbReference>
<dbReference type="InterPro" id="IPR036322">
    <property type="entry name" value="WD40_repeat_dom_sf"/>
</dbReference>
<proteinExistence type="evidence at transcript level"/>